<dbReference type="PANTHER" id="PTHR38039">
    <property type="entry name" value="TOXIN YOEB"/>
    <property type="match status" value="1"/>
</dbReference>
<accession>A0A6J7QS40</accession>
<keyword evidence="3" id="KW-0540">Nuclease</keyword>
<evidence type="ECO:0000256" key="5">
    <source>
        <dbReference type="ARBA" id="ARBA00022801"/>
    </source>
</evidence>
<dbReference type="EMBL" id="CAFBPD010000228">
    <property type="protein sequence ID" value="CAB5018513.1"/>
    <property type="molecule type" value="Genomic_DNA"/>
</dbReference>
<evidence type="ECO:0000256" key="2">
    <source>
        <dbReference type="ARBA" id="ARBA00022649"/>
    </source>
</evidence>
<keyword evidence="4" id="KW-0255">Endonuclease</keyword>
<dbReference type="InterPro" id="IPR009614">
    <property type="entry name" value="YoeB_toxin"/>
</dbReference>
<gene>
    <name evidence="7" type="ORF">UFOPK4061_01253</name>
</gene>
<dbReference type="Gene3D" id="3.30.2310.20">
    <property type="entry name" value="RelE-like"/>
    <property type="match status" value="1"/>
</dbReference>
<keyword evidence="5" id="KW-0378">Hydrolase</keyword>
<dbReference type="SUPFAM" id="SSF143011">
    <property type="entry name" value="RelE-like"/>
    <property type="match status" value="1"/>
</dbReference>
<dbReference type="GO" id="GO:0016787">
    <property type="term" value="F:hydrolase activity"/>
    <property type="evidence" value="ECO:0007669"/>
    <property type="project" value="UniProtKB-KW"/>
</dbReference>
<protein>
    <recommendedName>
        <fullName evidence="6">Putative mRNA interferase YoeB</fullName>
    </recommendedName>
</protein>
<evidence type="ECO:0000256" key="1">
    <source>
        <dbReference type="ARBA" id="ARBA00008172"/>
    </source>
</evidence>
<dbReference type="AlphaFoldDB" id="A0A6J7QS40"/>
<dbReference type="GO" id="GO:0006401">
    <property type="term" value="P:RNA catabolic process"/>
    <property type="evidence" value="ECO:0007669"/>
    <property type="project" value="InterPro"/>
</dbReference>
<sequence>MRVTFTDDGWADYSSWSDDRRMLARINRLIGEALREPGVGIGKPEPLGQNLSGYWSRRITDEHRLVYTVDGDSLVIIQARYHY</sequence>
<name>A0A6J7QS40_9ZZZZ</name>
<dbReference type="PANTHER" id="PTHR38039:SF1">
    <property type="entry name" value="TOXIN YOEB"/>
    <property type="match status" value="1"/>
</dbReference>
<proteinExistence type="inferred from homology"/>
<dbReference type="Pfam" id="PF06769">
    <property type="entry name" value="YoeB_toxin"/>
    <property type="match status" value="1"/>
</dbReference>
<evidence type="ECO:0000256" key="4">
    <source>
        <dbReference type="ARBA" id="ARBA00022759"/>
    </source>
</evidence>
<keyword evidence="2" id="KW-1277">Toxin-antitoxin system</keyword>
<dbReference type="InterPro" id="IPR035093">
    <property type="entry name" value="RelE/ParE_toxin_dom_sf"/>
</dbReference>
<evidence type="ECO:0000256" key="6">
    <source>
        <dbReference type="ARBA" id="ARBA00030388"/>
    </source>
</evidence>
<evidence type="ECO:0000313" key="7">
    <source>
        <dbReference type="EMBL" id="CAB5018513.1"/>
    </source>
</evidence>
<evidence type="ECO:0000256" key="3">
    <source>
        <dbReference type="ARBA" id="ARBA00022722"/>
    </source>
</evidence>
<comment type="similarity">
    <text evidence="1">Belongs to the YoeB family.</text>
</comment>
<reference evidence="7" key="1">
    <citation type="submission" date="2020-05" db="EMBL/GenBank/DDBJ databases">
        <authorList>
            <person name="Chiriac C."/>
            <person name="Salcher M."/>
            <person name="Ghai R."/>
            <person name="Kavagutti S V."/>
        </authorList>
    </citation>
    <scope>NUCLEOTIDE SEQUENCE</scope>
</reference>
<dbReference type="GO" id="GO:0004519">
    <property type="term" value="F:endonuclease activity"/>
    <property type="evidence" value="ECO:0007669"/>
    <property type="project" value="UniProtKB-KW"/>
</dbReference>
<dbReference type="GO" id="GO:0045892">
    <property type="term" value="P:negative regulation of DNA-templated transcription"/>
    <property type="evidence" value="ECO:0007669"/>
    <property type="project" value="TreeGrafter"/>
</dbReference>
<organism evidence="7">
    <name type="scientific">freshwater metagenome</name>
    <dbReference type="NCBI Taxonomy" id="449393"/>
    <lineage>
        <taxon>unclassified sequences</taxon>
        <taxon>metagenomes</taxon>
        <taxon>ecological metagenomes</taxon>
    </lineage>
</organism>
<dbReference type="NCBIfam" id="TIGR02116">
    <property type="entry name" value="toxin_Txe_YoeB"/>
    <property type="match status" value="1"/>
</dbReference>